<name>A0A0K6G9L3_9AGAM</name>
<proteinExistence type="predicted"/>
<dbReference type="EMBL" id="CYGV01001528">
    <property type="protein sequence ID" value="CUA75313.1"/>
    <property type="molecule type" value="Genomic_DNA"/>
</dbReference>
<evidence type="ECO:0000256" key="1">
    <source>
        <dbReference type="SAM" id="MobiDB-lite"/>
    </source>
</evidence>
<gene>
    <name evidence="2" type="ORF">RSOLAG22IIIB_11641</name>
</gene>
<feature type="compositionally biased region" description="Low complexity" evidence="1">
    <location>
        <begin position="345"/>
        <end position="356"/>
    </location>
</feature>
<dbReference type="Proteomes" id="UP000044841">
    <property type="component" value="Unassembled WGS sequence"/>
</dbReference>
<protein>
    <submittedName>
        <fullName evidence="2">Uncharacterized protein</fullName>
    </submittedName>
</protein>
<sequence>MAGPSRARSPAAAAPFPSFARAMSPAVIGTIVHAHREEAPARVGASAMAKSWTEVLDCVSPAYKEALRELFKDLHGRAIKFHACEAALEWLKAGQNDAKPPPPVQGLHEPHWQVAKEFALSEGGSHLLTDISSAHQNYVSAAWEAGIELKKAEHAFHLNRLTTESWWPPILAVVEDVYSKMDRLAPAFAQVEGQEAVVYEESHALALEHSRLKEALPDLCLRVLALEKAKVLADANKLRNKAKLKEAADVEMADGTKADSLAVKQMVQAEVRRVLAQNPQQAKGTPPSNANKGKGKGAQVKAPKSFVRKHKGKTGHIDQKTGLPAPLHYGPKQKQRRQGGKKNGQGKQAGSSKQSK</sequence>
<dbReference type="AlphaFoldDB" id="A0A0K6G9L3"/>
<reference evidence="2 3" key="1">
    <citation type="submission" date="2015-07" db="EMBL/GenBank/DDBJ databases">
        <authorList>
            <person name="Noorani M."/>
        </authorList>
    </citation>
    <scope>NUCLEOTIDE SEQUENCE [LARGE SCALE GENOMIC DNA]</scope>
    <source>
        <strain evidence="2">BBA 69670</strain>
    </source>
</reference>
<evidence type="ECO:0000313" key="3">
    <source>
        <dbReference type="Proteomes" id="UP000044841"/>
    </source>
</evidence>
<feature type="compositionally biased region" description="Basic residues" evidence="1">
    <location>
        <begin position="331"/>
        <end position="340"/>
    </location>
</feature>
<organism evidence="2 3">
    <name type="scientific">Rhizoctonia solani</name>
    <dbReference type="NCBI Taxonomy" id="456999"/>
    <lineage>
        <taxon>Eukaryota</taxon>
        <taxon>Fungi</taxon>
        <taxon>Dikarya</taxon>
        <taxon>Basidiomycota</taxon>
        <taxon>Agaricomycotina</taxon>
        <taxon>Agaricomycetes</taxon>
        <taxon>Cantharellales</taxon>
        <taxon>Ceratobasidiaceae</taxon>
        <taxon>Rhizoctonia</taxon>
    </lineage>
</organism>
<feature type="compositionally biased region" description="Polar residues" evidence="1">
    <location>
        <begin position="277"/>
        <end position="291"/>
    </location>
</feature>
<accession>A0A0K6G9L3</accession>
<evidence type="ECO:0000313" key="2">
    <source>
        <dbReference type="EMBL" id="CUA75313.1"/>
    </source>
</evidence>
<keyword evidence="3" id="KW-1185">Reference proteome</keyword>
<feature type="region of interest" description="Disordered" evidence="1">
    <location>
        <begin position="276"/>
        <end position="356"/>
    </location>
</feature>